<sequence>MGHTLEQRSERKGFEGCVVLLELQESSLKLKDTFGMLQVQLKSLRLGQQSRELLFGGLLSTQIEKKLSEASN</sequence>
<proteinExistence type="predicted"/>
<dbReference type="EMBL" id="LSRQ01002552">
    <property type="protein sequence ID" value="OAY73988.1"/>
    <property type="molecule type" value="Genomic_DNA"/>
</dbReference>
<feature type="non-terminal residue" evidence="1">
    <location>
        <position position="72"/>
    </location>
</feature>
<evidence type="ECO:0000313" key="2">
    <source>
        <dbReference type="Proteomes" id="UP000092600"/>
    </source>
</evidence>
<accession>A0A199VAE3</accession>
<name>A0A199VAE3_ANACO</name>
<protein>
    <submittedName>
        <fullName evidence="1">Uncharacterized protein</fullName>
    </submittedName>
</protein>
<dbReference type="AlphaFoldDB" id="A0A199VAE3"/>
<dbReference type="Proteomes" id="UP000092600">
    <property type="component" value="Unassembled WGS sequence"/>
</dbReference>
<evidence type="ECO:0000313" key="1">
    <source>
        <dbReference type="EMBL" id="OAY73988.1"/>
    </source>
</evidence>
<comment type="caution">
    <text evidence="1">The sequence shown here is derived from an EMBL/GenBank/DDBJ whole genome shotgun (WGS) entry which is preliminary data.</text>
</comment>
<gene>
    <name evidence="1" type="ORF">ACMD2_26922</name>
</gene>
<organism evidence="1 2">
    <name type="scientific">Ananas comosus</name>
    <name type="common">Pineapple</name>
    <name type="synonym">Ananas ananas</name>
    <dbReference type="NCBI Taxonomy" id="4615"/>
    <lineage>
        <taxon>Eukaryota</taxon>
        <taxon>Viridiplantae</taxon>
        <taxon>Streptophyta</taxon>
        <taxon>Embryophyta</taxon>
        <taxon>Tracheophyta</taxon>
        <taxon>Spermatophyta</taxon>
        <taxon>Magnoliopsida</taxon>
        <taxon>Liliopsida</taxon>
        <taxon>Poales</taxon>
        <taxon>Bromeliaceae</taxon>
        <taxon>Bromelioideae</taxon>
        <taxon>Ananas</taxon>
    </lineage>
</organism>
<reference evidence="1 2" key="1">
    <citation type="journal article" date="2016" name="DNA Res.">
        <title>The draft genome of MD-2 pineapple using hybrid error correction of long reads.</title>
        <authorList>
            <person name="Redwan R.M."/>
            <person name="Saidin A."/>
            <person name="Kumar S.V."/>
        </authorList>
    </citation>
    <scope>NUCLEOTIDE SEQUENCE [LARGE SCALE GENOMIC DNA]</scope>
    <source>
        <strain evidence="2">cv. MD2</strain>
        <tissue evidence="1">Leaf</tissue>
    </source>
</reference>